<keyword evidence="1" id="KW-0472">Membrane</keyword>
<dbReference type="EMBL" id="GIBP01003194">
    <property type="protein sequence ID" value="NDV32163.1"/>
    <property type="molecule type" value="Transcribed_RNA"/>
</dbReference>
<organism evidence="3">
    <name type="scientific">Arcella intermedia</name>
    <dbReference type="NCBI Taxonomy" id="1963864"/>
    <lineage>
        <taxon>Eukaryota</taxon>
        <taxon>Amoebozoa</taxon>
        <taxon>Tubulinea</taxon>
        <taxon>Elardia</taxon>
        <taxon>Arcellinida</taxon>
        <taxon>Sphaerothecina</taxon>
        <taxon>Arcellidae</taxon>
        <taxon>Arcella</taxon>
    </lineage>
</organism>
<name>A0A6B2L540_9EUKA</name>
<feature type="transmembrane region" description="Helical" evidence="1">
    <location>
        <begin position="83"/>
        <end position="101"/>
    </location>
</feature>
<feature type="domain" description="Alpha-L-glutamate ligase-related protein ATP-grasp" evidence="2">
    <location>
        <begin position="310"/>
        <end position="371"/>
    </location>
</feature>
<dbReference type="Pfam" id="PF14397">
    <property type="entry name" value="ATPgrasp_ST"/>
    <property type="match status" value="1"/>
</dbReference>
<dbReference type="AlphaFoldDB" id="A0A6B2L540"/>
<evidence type="ECO:0000313" key="3">
    <source>
        <dbReference type="EMBL" id="NDV32163.1"/>
    </source>
</evidence>
<keyword evidence="1" id="KW-0812">Transmembrane</keyword>
<dbReference type="InterPro" id="IPR039523">
    <property type="entry name" value="RimK-rel_E_lig_ATP-grasp"/>
</dbReference>
<accession>A0A6B2L540</accession>
<evidence type="ECO:0000256" key="1">
    <source>
        <dbReference type="SAM" id="Phobius"/>
    </source>
</evidence>
<protein>
    <recommendedName>
        <fullName evidence="2">Alpha-L-glutamate ligase-related protein ATP-grasp domain-containing protein</fullName>
    </recommendedName>
</protein>
<proteinExistence type="predicted"/>
<sequence length="412" mass="46098">MGSFYRCLVYFLGGGDYVSCPHFPGCLQAKCQVYSLAVVFFLWDQPHYRNGTFQQDMVKNLRNVAVPGTGLALSYFCHFKWTAYYFLFVLYPLAALFSALYHAPRTGRTLSACFHEQLLTPQDWFSFWRMNCRLASYHSLLMGDQAKGYALEDKWLFLLQASSRGIPVSPWIDLPRLVVKDKNEEGGMGIKFYKNAVAGGDWIIQEALDNADCIARLLPPNPPLSTLRVITASTYGVPTAEGRLQSGPPGDQHVRSLSCVFRAGRAGAATDHSSILFDVDLQTGTLLKGTTNAHWYQLGPTKAFSTPWTSSHTLTHHPDCGVKITGETIPDIIKIRQLVEEAHKELIPDVPLAGWDVALTTKGTLLLEVNLSCNFFRGTFDVPGYVVMLDAYFSKLDGMMKERNRAKKFKKL</sequence>
<reference evidence="3" key="1">
    <citation type="journal article" date="2020" name="J. Eukaryot. Microbiol.">
        <title>De novo Sequencing, Assembly and Annotation of the Transcriptome for the Free-Living Testate Amoeba Arcella intermedia.</title>
        <authorList>
            <person name="Ribeiro G.M."/>
            <person name="Porfirio-Sousa A.L."/>
            <person name="Maurer-Alcala X.X."/>
            <person name="Katz L.A."/>
            <person name="Lahr D.J.G."/>
        </authorList>
    </citation>
    <scope>NUCLEOTIDE SEQUENCE</scope>
</reference>
<evidence type="ECO:0000259" key="2">
    <source>
        <dbReference type="Pfam" id="PF14397"/>
    </source>
</evidence>
<keyword evidence="1" id="KW-1133">Transmembrane helix</keyword>